<proteinExistence type="predicted"/>
<comment type="caution">
    <text evidence="2">The sequence shown here is derived from an EMBL/GenBank/DDBJ whole genome shotgun (WGS) entry which is preliminary data.</text>
</comment>
<organism evidence="2 3">
    <name type="scientific">Stenotrophomonas daejeonensis</name>
    <dbReference type="NCBI Taxonomy" id="659018"/>
    <lineage>
        <taxon>Bacteria</taxon>
        <taxon>Pseudomonadati</taxon>
        <taxon>Pseudomonadota</taxon>
        <taxon>Gammaproteobacteria</taxon>
        <taxon>Lysobacterales</taxon>
        <taxon>Lysobacteraceae</taxon>
        <taxon>Stenotrophomonas</taxon>
    </lineage>
</organism>
<evidence type="ECO:0000313" key="2">
    <source>
        <dbReference type="EMBL" id="KRG83871.1"/>
    </source>
</evidence>
<reference evidence="2 3" key="1">
    <citation type="submission" date="2015-05" db="EMBL/GenBank/DDBJ databases">
        <title>Genome sequencing and analysis of members of genus Stenotrophomonas.</title>
        <authorList>
            <person name="Patil P.P."/>
            <person name="Midha S."/>
            <person name="Patil P.B."/>
        </authorList>
    </citation>
    <scope>NUCLEOTIDE SEQUENCE [LARGE SCALE GENOMIC DNA]</scope>
    <source>
        <strain evidence="2 3">JCM 16244</strain>
    </source>
</reference>
<protein>
    <submittedName>
        <fullName evidence="2">Uncharacterized protein</fullName>
    </submittedName>
</protein>
<dbReference type="EMBL" id="LDJP01000062">
    <property type="protein sequence ID" value="KRG83871.1"/>
    <property type="molecule type" value="Genomic_DNA"/>
</dbReference>
<feature type="signal peptide" evidence="1">
    <location>
        <begin position="1"/>
        <end position="23"/>
    </location>
</feature>
<gene>
    <name evidence="2" type="ORF">ABB34_10670</name>
</gene>
<accession>A0A0R0DPB0</accession>
<dbReference type="STRING" id="659018.ABB34_10670"/>
<dbReference type="Proteomes" id="UP000050940">
    <property type="component" value="Unassembled WGS sequence"/>
</dbReference>
<keyword evidence="3" id="KW-1185">Reference proteome</keyword>
<dbReference type="AlphaFoldDB" id="A0A0R0DPB0"/>
<evidence type="ECO:0000313" key="3">
    <source>
        <dbReference type="Proteomes" id="UP000050940"/>
    </source>
</evidence>
<keyword evidence="1" id="KW-0732">Signal</keyword>
<feature type="chain" id="PRO_5006396045" evidence="1">
    <location>
        <begin position="24"/>
        <end position="92"/>
    </location>
</feature>
<evidence type="ECO:0000256" key="1">
    <source>
        <dbReference type="SAM" id="SignalP"/>
    </source>
</evidence>
<name>A0A0R0DPB0_9GAMM</name>
<sequence length="92" mass="9399">MSGMGAAVAVFAVAPVAALHAHAAPVRAAMPFAAAVDAAGVVPAMVRVQTVGAHAIAGMRPVEGMPFGAEEGMCVVMMMGFSVLHFQIYRFL</sequence>